<dbReference type="Gramene" id="rna-gnl|WGS:JABURB|Cocit.L2532.1">
    <property type="protein sequence ID" value="cds-KAF7847831.1"/>
    <property type="gene ID" value="gene-BT93_L2532"/>
</dbReference>
<accession>A0A8T0CJF9</accession>
<keyword evidence="3" id="KW-1185">Reference proteome</keyword>
<dbReference type="Proteomes" id="UP000806378">
    <property type="component" value="Unassembled WGS sequence"/>
</dbReference>
<evidence type="ECO:0000256" key="1">
    <source>
        <dbReference type="SAM" id="MobiDB-lite"/>
    </source>
</evidence>
<feature type="region of interest" description="Disordered" evidence="1">
    <location>
        <begin position="27"/>
        <end position="49"/>
    </location>
</feature>
<evidence type="ECO:0000313" key="2">
    <source>
        <dbReference type="EMBL" id="KAF7847831.1"/>
    </source>
</evidence>
<evidence type="ECO:0000313" key="3">
    <source>
        <dbReference type="Proteomes" id="UP000806378"/>
    </source>
</evidence>
<sequence>MLVPHCDLIVEGTRPMEGAARVDPTGVVENQHMEDPPPMKFTWKNRKLR</sequence>
<protein>
    <submittedName>
        <fullName evidence="2">Uncharacterized protein</fullName>
    </submittedName>
</protein>
<gene>
    <name evidence="2" type="ORF">BT93_L2532</name>
</gene>
<dbReference type="OrthoDB" id="289038at2759"/>
<comment type="caution">
    <text evidence="2">The sequence shown here is derived from an EMBL/GenBank/DDBJ whole genome shotgun (WGS) entry which is preliminary data.</text>
</comment>
<dbReference type="EMBL" id="MU090468">
    <property type="protein sequence ID" value="KAF7847831.1"/>
    <property type="molecule type" value="Genomic_DNA"/>
</dbReference>
<organism evidence="2 3">
    <name type="scientific">Corymbia citriodora subsp. variegata</name>
    <dbReference type="NCBI Taxonomy" id="360336"/>
    <lineage>
        <taxon>Eukaryota</taxon>
        <taxon>Viridiplantae</taxon>
        <taxon>Streptophyta</taxon>
        <taxon>Embryophyta</taxon>
        <taxon>Tracheophyta</taxon>
        <taxon>Spermatophyta</taxon>
        <taxon>Magnoliopsida</taxon>
        <taxon>eudicotyledons</taxon>
        <taxon>Gunneridae</taxon>
        <taxon>Pentapetalae</taxon>
        <taxon>rosids</taxon>
        <taxon>malvids</taxon>
        <taxon>Myrtales</taxon>
        <taxon>Myrtaceae</taxon>
        <taxon>Myrtoideae</taxon>
        <taxon>Eucalypteae</taxon>
        <taxon>Corymbia</taxon>
    </lineage>
</organism>
<reference evidence="2" key="1">
    <citation type="submission" date="2020-05" db="EMBL/GenBank/DDBJ databases">
        <title>WGS assembly of Corymbia citriodora subspecies variegata.</title>
        <authorList>
            <person name="Barry K."/>
            <person name="Hundley H."/>
            <person name="Shu S."/>
            <person name="Jenkins J."/>
            <person name="Grimwood J."/>
            <person name="Baten A."/>
        </authorList>
    </citation>
    <scope>NUCLEOTIDE SEQUENCE</scope>
    <source>
        <strain evidence="2">CV2-018</strain>
    </source>
</reference>
<name>A0A8T0CJF9_CORYI</name>
<proteinExistence type="predicted"/>
<dbReference type="AlphaFoldDB" id="A0A8T0CJF9"/>